<dbReference type="Proteomes" id="UP000636800">
    <property type="component" value="Unassembled WGS sequence"/>
</dbReference>
<dbReference type="GO" id="GO:0004427">
    <property type="term" value="F:inorganic diphosphate phosphatase activity"/>
    <property type="evidence" value="ECO:0007669"/>
    <property type="project" value="InterPro"/>
</dbReference>
<organism evidence="11 13">
    <name type="scientific">Vanilla planifolia</name>
    <name type="common">Vanilla</name>
    <dbReference type="NCBI Taxonomy" id="51239"/>
    <lineage>
        <taxon>Eukaryota</taxon>
        <taxon>Viridiplantae</taxon>
        <taxon>Streptophyta</taxon>
        <taxon>Embryophyta</taxon>
        <taxon>Tracheophyta</taxon>
        <taxon>Spermatophyta</taxon>
        <taxon>Magnoliopsida</taxon>
        <taxon>Liliopsida</taxon>
        <taxon>Asparagales</taxon>
        <taxon>Orchidaceae</taxon>
        <taxon>Vanilloideae</taxon>
        <taxon>Vanilleae</taxon>
        <taxon>Vanilla</taxon>
    </lineage>
</organism>
<evidence type="ECO:0000256" key="6">
    <source>
        <dbReference type="ARBA" id="ARBA00022967"/>
    </source>
</evidence>
<evidence type="ECO:0000313" key="12">
    <source>
        <dbReference type="EMBL" id="KAG0471926.1"/>
    </source>
</evidence>
<comment type="subcellular location">
    <subcellularLocation>
        <location evidence="1">Endomembrane system</location>
        <topology evidence="1">Multi-pass membrane protein</topology>
    </subcellularLocation>
</comment>
<evidence type="ECO:0000256" key="7">
    <source>
        <dbReference type="ARBA" id="ARBA00022989"/>
    </source>
</evidence>
<dbReference type="EC" id="7.1.3.1" evidence="2"/>
<dbReference type="GO" id="GO:0016020">
    <property type="term" value="C:membrane"/>
    <property type="evidence" value="ECO:0007669"/>
    <property type="project" value="InterPro"/>
</dbReference>
<sequence>MGTVANVVCIEHQVCPGTEISTFANARTLQARKGVGKAFITAFSSGAVMGFLLDANGLLVLFIYINVFKLFYGDDREAGASEHARTFGPKGSDCHEAAVIGNTIGDPLKDTLDPSLNILINLMTVESLVFEPFFATHGGLLFKIF</sequence>
<proteinExistence type="predicted"/>
<dbReference type="Proteomes" id="UP000639772">
    <property type="component" value="Unassembled WGS sequence"/>
</dbReference>
<keyword evidence="9 10" id="KW-0472">Membrane</keyword>
<evidence type="ECO:0000256" key="2">
    <source>
        <dbReference type="ARBA" id="ARBA00013242"/>
    </source>
</evidence>
<dbReference type="InterPro" id="IPR004131">
    <property type="entry name" value="PPase-energised_H-pump"/>
</dbReference>
<keyword evidence="3" id="KW-0813">Transport</keyword>
<keyword evidence="7 10" id="KW-1133">Transmembrane helix</keyword>
<evidence type="ECO:0000256" key="1">
    <source>
        <dbReference type="ARBA" id="ARBA00004127"/>
    </source>
</evidence>
<comment type="caution">
    <text evidence="11">The sequence shown here is derived from an EMBL/GenBank/DDBJ whole genome shotgun (WGS) entry which is preliminary data.</text>
</comment>
<evidence type="ECO:0000313" key="11">
    <source>
        <dbReference type="EMBL" id="KAG0470308.1"/>
    </source>
</evidence>
<dbReference type="EMBL" id="JADCNM010000008">
    <property type="protein sequence ID" value="KAG0471926.1"/>
    <property type="molecule type" value="Genomic_DNA"/>
</dbReference>
<reference evidence="13 14" key="1">
    <citation type="journal article" date="2020" name="Nat. Food">
        <title>A phased Vanilla planifolia genome enables genetic improvement of flavour and production.</title>
        <authorList>
            <person name="Hasing T."/>
            <person name="Tang H."/>
            <person name="Brym M."/>
            <person name="Khazi F."/>
            <person name="Huang T."/>
            <person name="Chambers A.H."/>
        </authorList>
    </citation>
    <scope>NUCLEOTIDE SEQUENCE [LARGE SCALE GENOMIC DNA]</scope>
    <source>
        <tissue evidence="11">Leaf</tissue>
    </source>
</reference>
<accession>A0A835QF55</accession>
<keyword evidence="8" id="KW-0406">Ion transport</keyword>
<evidence type="ECO:0000256" key="4">
    <source>
        <dbReference type="ARBA" id="ARBA00022692"/>
    </source>
</evidence>
<evidence type="ECO:0000256" key="8">
    <source>
        <dbReference type="ARBA" id="ARBA00023065"/>
    </source>
</evidence>
<dbReference type="Pfam" id="PF03030">
    <property type="entry name" value="H_PPase"/>
    <property type="match status" value="2"/>
</dbReference>
<evidence type="ECO:0000313" key="14">
    <source>
        <dbReference type="Proteomes" id="UP000639772"/>
    </source>
</evidence>
<name>A0A835QF55_VANPL</name>
<dbReference type="AlphaFoldDB" id="A0A835QF55"/>
<keyword evidence="6" id="KW-1278">Translocase</keyword>
<dbReference type="OrthoDB" id="754859at2759"/>
<keyword evidence="5" id="KW-0460">Magnesium</keyword>
<evidence type="ECO:0000256" key="5">
    <source>
        <dbReference type="ARBA" id="ARBA00022842"/>
    </source>
</evidence>
<evidence type="ECO:0000256" key="3">
    <source>
        <dbReference type="ARBA" id="ARBA00022448"/>
    </source>
</evidence>
<dbReference type="GO" id="GO:0012505">
    <property type="term" value="C:endomembrane system"/>
    <property type="evidence" value="ECO:0007669"/>
    <property type="project" value="UniProtKB-SubCell"/>
</dbReference>
<dbReference type="GO" id="GO:0009678">
    <property type="term" value="F:diphosphate hydrolysis-driven proton transmembrane transporter activity"/>
    <property type="evidence" value="ECO:0007669"/>
    <property type="project" value="UniProtKB-EC"/>
</dbReference>
<evidence type="ECO:0000256" key="9">
    <source>
        <dbReference type="ARBA" id="ARBA00023136"/>
    </source>
</evidence>
<keyword evidence="13" id="KW-1185">Reference proteome</keyword>
<gene>
    <name evidence="12" type="ORF">HPP92_016472</name>
    <name evidence="11" type="ORF">HPP92_017008</name>
</gene>
<dbReference type="PANTHER" id="PTHR31998">
    <property type="entry name" value="K(+)-INSENSITIVE PYROPHOSPHATE-ENERGIZED PROTON PUMP"/>
    <property type="match status" value="1"/>
</dbReference>
<keyword evidence="4 10" id="KW-0812">Transmembrane</keyword>
<feature type="transmembrane region" description="Helical" evidence="10">
    <location>
        <begin position="38"/>
        <end position="65"/>
    </location>
</feature>
<dbReference type="EMBL" id="JADCNL010000008">
    <property type="protein sequence ID" value="KAG0470308.1"/>
    <property type="molecule type" value="Genomic_DNA"/>
</dbReference>
<evidence type="ECO:0000256" key="10">
    <source>
        <dbReference type="SAM" id="Phobius"/>
    </source>
</evidence>
<evidence type="ECO:0000313" key="13">
    <source>
        <dbReference type="Proteomes" id="UP000636800"/>
    </source>
</evidence>
<protein>
    <recommendedName>
        <fullName evidence="2">H(+)-exporting diphosphatase</fullName>
        <ecNumber evidence="2">7.1.3.1</ecNumber>
    </recommendedName>
</protein>